<dbReference type="PANTHER" id="PTHR43464:SF23">
    <property type="entry name" value="JUVENILE HORMONE ACID O-METHYLTRANSFERASE"/>
    <property type="match status" value="1"/>
</dbReference>
<dbReference type="STRING" id="989370.AOQ71_33245"/>
<dbReference type="RefSeq" id="WP_057756149.1">
    <property type="nucleotide sequence ID" value="NZ_LJYG01000108.1"/>
</dbReference>
<sequence>MLKFSGVMIRSGSGALKTYYKQRSSEYDDIYKLRRRQADLARLRRWVARHVKGRSVLEIAAGTGYWTEVCSRSARLVVATDYNADTLAVAAGRRLGSNVSLVTADALRLPAFETRFEVGIAMLWWSHLRKREQGKFVAQFLSRLAPGAKLLLVDEVYRGNAAKNPISRHDRFGDRHEIRVGQDNSLFEIVKNYPTDDDLRLSLSGYCDRVRITRLTHFWAVSARIKAN</sequence>
<keyword evidence="3" id="KW-1185">Reference proteome</keyword>
<evidence type="ECO:0000313" key="2">
    <source>
        <dbReference type="EMBL" id="KRQ03556.1"/>
    </source>
</evidence>
<dbReference type="SUPFAM" id="SSF53335">
    <property type="entry name" value="S-adenosyl-L-methionine-dependent methyltransferases"/>
    <property type="match status" value="1"/>
</dbReference>
<name>A0A0R3D7I0_9BRAD</name>
<dbReference type="InterPro" id="IPR041698">
    <property type="entry name" value="Methyltransf_25"/>
</dbReference>
<dbReference type="AlphaFoldDB" id="A0A0R3D7I0"/>
<gene>
    <name evidence="2" type="ORF">AOQ71_33245</name>
</gene>
<organism evidence="2 3">
    <name type="scientific">Bradyrhizobium manausense</name>
    <dbReference type="NCBI Taxonomy" id="989370"/>
    <lineage>
        <taxon>Bacteria</taxon>
        <taxon>Pseudomonadati</taxon>
        <taxon>Pseudomonadota</taxon>
        <taxon>Alphaproteobacteria</taxon>
        <taxon>Hyphomicrobiales</taxon>
        <taxon>Nitrobacteraceae</taxon>
        <taxon>Bradyrhizobium</taxon>
    </lineage>
</organism>
<dbReference type="Gene3D" id="3.40.50.150">
    <property type="entry name" value="Vaccinia Virus protein VP39"/>
    <property type="match status" value="1"/>
</dbReference>
<evidence type="ECO:0000259" key="1">
    <source>
        <dbReference type="Pfam" id="PF13649"/>
    </source>
</evidence>
<accession>A0A0R3D7I0</accession>
<dbReference type="EMBL" id="LJYG01000108">
    <property type="protein sequence ID" value="KRQ03556.1"/>
    <property type="molecule type" value="Genomic_DNA"/>
</dbReference>
<reference evidence="2 3" key="1">
    <citation type="submission" date="2015-09" db="EMBL/GenBank/DDBJ databases">
        <title>Draft Genome Sequence of Bradyrhizobium manausense Strain BR 3351T, a Novel Symbiotic Nitrogen-Fixing Alphaproteobacterium Isolated from Brazilian Amazon Rain Forest.</title>
        <authorList>
            <person name="De Araujo J.L."/>
            <person name="Zilli J.E."/>
        </authorList>
    </citation>
    <scope>NUCLEOTIDE SEQUENCE [LARGE SCALE GENOMIC DNA]</scope>
    <source>
        <strain evidence="2 3">BR3351</strain>
    </source>
</reference>
<dbReference type="OrthoDB" id="6006151at2"/>
<dbReference type="InterPro" id="IPR029063">
    <property type="entry name" value="SAM-dependent_MTases_sf"/>
</dbReference>
<comment type="caution">
    <text evidence="2">The sequence shown here is derived from an EMBL/GenBank/DDBJ whole genome shotgun (WGS) entry which is preliminary data.</text>
</comment>
<evidence type="ECO:0000313" key="3">
    <source>
        <dbReference type="Proteomes" id="UP000051936"/>
    </source>
</evidence>
<dbReference type="Pfam" id="PF13649">
    <property type="entry name" value="Methyltransf_25"/>
    <property type="match status" value="1"/>
</dbReference>
<dbReference type="Proteomes" id="UP000051936">
    <property type="component" value="Unassembled WGS sequence"/>
</dbReference>
<dbReference type="CDD" id="cd02440">
    <property type="entry name" value="AdoMet_MTases"/>
    <property type="match status" value="1"/>
</dbReference>
<feature type="domain" description="Methyltransferase" evidence="1">
    <location>
        <begin position="56"/>
        <end position="147"/>
    </location>
</feature>
<dbReference type="GO" id="GO:0010420">
    <property type="term" value="F:polyprenyldihydroxybenzoate methyltransferase activity"/>
    <property type="evidence" value="ECO:0007669"/>
    <property type="project" value="TreeGrafter"/>
</dbReference>
<proteinExistence type="predicted"/>
<protein>
    <recommendedName>
        <fullName evidence="1">Methyltransferase domain-containing protein</fullName>
    </recommendedName>
</protein>
<dbReference type="PANTHER" id="PTHR43464">
    <property type="entry name" value="METHYLTRANSFERASE"/>
    <property type="match status" value="1"/>
</dbReference>